<dbReference type="EMBL" id="MN740112">
    <property type="protein sequence ID" value="QHT88223.1"/>
    <property type="molecule type" value="Genomic_DNA"/>
</dbReference>
<accession>A0A6C0I7Y9</accession>
<organism evidence="2">
    <name type="scientific">viral metagenome</name>
    <dbReference type="NCBI Taxonomy" id="1070528"/>
    <lineage>
        <taxon>unclassified sequences</taxon>
        <taxon>metagenomes</taxon>
        <taxon>organismal metagenomes</taxon>
    </lineage>
</organism>
<reference evidence="2" key="1">
    <citation type="journal article" date="2020" name="Nature">
        <title>Giant virus diversity and host interactions through global metagenomics.</title>
        <authorList>
            <person name="Schulz F."/>
            <person name="Roux S."/>
            <person name="Paez-Espino D."/>
            <person name="Jungbluth S."/>
            <person name="Walsh D.A."/>
            <person name="Denef V.J."/>
            <person name="McMahon K.D."/>
            <person name="Konstantinidis K.T."/>
            <person name="Eloe-Fadrosh E.A."/>
            <person name="Kyrpides N.C."/>
            <person name="Woyke T."/>
        </authorList>
    </citation>
    <scope>NUCLEOTIDE SEQUENCE</scope>
    <source>
        <strain evidence="2">GVMAG-M-3300023184-24</strain>
    </source>
</reference>
<keyword evidence="1" id="KW-0472">Membrane</keyword>
<feature type="transmembrane region" description="Helical" evidence="1">
    <location>
        <begin position="6"/>
        <end position="26"/>
    </location>
</feature>
<keyword evidence="1" id="KW-1133">Transmembrane helix</keyword>
<protein>
    <submittedName>
        <fullName evidence="2">Uncharacterized protein</fullName>
    </submittedName>
</protein>
<evidence type="ECO:0000313" key="2">
    <source>
        <dbReference type="EMBL" id="QHT88223.1"/>
    </source>
</evidence>
<dbReference type="AlphaFoldDB" id="A0A6C0I7Y9"/>
<feature type="transmembrane region" description="Helical" evidence="1">
    <location>
        <begin position="79"/>
        <end position="96"/>
    </location>
</feature>
<sequence length="102" mass="11522">MQLSDNQTIIIIGLLIVTILSNIISVKLSNNHQSDKAIFCGTKQLPAGYGRYGNRYECLKRGFGAGMFVKDKTYPFRKLGMIFIAVIIGILCYQYFNDNSQF</sequence>
<name>A0A6C0I7Y9_9ZZZZ</name>
<keyword evidence="1" id="KW-0812">Transmembrane</keyword>
<proteinExistence type="predicted"/>
<evidence type="ECO:0000256" key="1">
    <source>
        <dbReference type="SAM" id="Phobius"/>
    </source>
</evidence>